<evidence type="ECO:0000313" key="3">
    <source>
        <dbReference type="Proteomes" id="UP001215180"/>
    </source>
</evidence>
<reference evidence="2" key="1">
    <citation type="submission" date="2023-03" db="EMBL/GenBank/DDBJ databases">
        <title>A Study on Prevalence and Characterization of Enterobacter cloacae strains in China.</title>
        <authorList>
            <person name="Zheng Z."/>
        </authorList>
    </citation>
    <scope>NUCLEOTIDE SEQUENCE</scope>
    <source>
        <strain evidence="2">EC77</strain>
    </source>
</reference>
<name>A0AAW6NLM0_ENTCL</name>
<comment type="caution">
    <text evidence="2">The sequence shown here is derived from an EMBL/GenBank/DDBJ whole genome shotgun (WGS) entry which is preliminary data.</text>
</comment>
<feature type="non-terminal residue" evidence="2">
    <location>
        <position position="1"/>
    </location>
</feature>
<accession>A0AAW6NLM0</accession>
<evidence type="ECO:0000256" key="1">
    <source>
        <dbReference type="SAM" id="Phobius"/>
    </source>
</evidence>
<feature type="transmembrane region" description="Helical" evidence="1">
    <location>
        <begin position="20"/>
        <end position="41"/>
    </location>
</feature>
<dbReference type="AlphaFoldDB" id="A0AAW6NLM0"/>
<protein>
    <submittedName>
        <fullName evidence="2">MFS transporter</fullName>
    </submittedName>
</protein>
<keyword evidence="1" id="KW-1133">Transmembrane helix</keyword>
<evidence type="ECO:0000313" key="2">
    <source>
        <dbReference type="EMBL" id="MDF3636766.1"/>
    </source>
</evidence>
<dbReference type="EMBL" id="JARJGR010000768">
    <property type="protein sequence ID" value="MDF3636766.1"/>
    <property type="molecule type" value="Genomic_DNA"/>
</dbReference>
<gene>
    <name evidence="2" type="ORF">P3S46_06035</name>
</gene>
<keyword evidence="1" id="KW-0472">Membrane</keyword>
<organism evidence="2 3">
    <name type="scientific">Enterobacter cloacae</name>
    <dbReference type="NCBI Taxonomy" id="550"/>
    <lineage>
        <taxon>Bacteria</taxon>
        <taxon>Pseudomonadati</taxon>
        <taxon>Pseudomonadota</taxon>
        <taxon>Gammaproteobacteria</taxon>
        <taxon>Enterobacterales</taxon>
        <taxon>Enterobacteriaceae</taxon>
        <taxon>Enterobacter</taxon>
        <taxon>Enterobacter cloacae complex</taxon>
    </lineage>
</organism>
<keyword evidence="1" id="KW-0812">Transmembrane</keyword>
<proteinExistence type="predicted"/>
<sequence length="60" mass="6559">IIALSIEITRWVYFHAGGRIAFHCAALLAGIAVIISVSRLLKLRGQHQSQLESPSGCQEQ</sequence>
<dbReference type="Proteomes" id="UP001215180">
    <property type="component" value="Unassembled WGS sequence"/>
</dbReference>